<dbReference type="KEGG" id="cqu:CpipJ_CPIJ008718"/>
<evidence type="ECO:0000256" key="7">
    <source>
        <dbReference type="ARBA" id="ARBA00023180"/>
    </source>
</evidence>
<keyword evidence="7" id="KW-0325">Glycoprotein</keyword>
<proteinExistence type="predicted"/>
<evidence type="ECO:0000256" key="5">
    <source>
        <dbReference type="ARBA" id="ARBA00023136"/>
    </source>
</evidence>
<dbReference type="GO" id="GO:0005886">
    <property type="term" value="C:plasma membrane"/>
    <property type="evidence" value="ECO:0007669"/>
    <property type="project" value="UniProtKB-SubCell"/>
</dbReference>
<keyword evidence="11" id="KW-1185">Reference proteome</keyword>
<dbReference type="InParanoid" id="B0WP38"/>
<keyword evidence="3 8" id="KW-0812">Transmembrane</keyword>
<reference evidence="9" key="1">
    <citation type="submission" date="2007-03" db="EMBL/GenBank/DDBJ databases">
        <title>Annotation of Culex pipiens quinquefasciatus.</title>
        <authorList>
            <consortium name="The Broad Institute Genome Sequencing Platform"/>
            <person name="Atkinson P.W."/>
            <person name="Hemingway J."/>
            <person name="Christensen B.M."/>
            <person name="Higgs S."/>
            <person name="Kodira C."/>
            <person name="Hannick L."/>
            <person name="Megy K."/>
            <person name="O'Leary S."/>
            <person name="Pearson M."/>
            <person name="Haas B.J."/>
            <person name="Mauceli E."/>
            <person name="Wortman J.R."/>
            <person name="Lee N.H."/>
            <person name="Guigo R."/>
            <person name="Stanke M."/>
            <person name="Alvarado L."/>
            <person name="Amedeo P."/>
            <person name="Antoine C.H."/>
            <person name="Arensburger P."/>
            <person name="Bidwell S.L."/>
            <person name="Crawford M."/>
            <person name="Camaro F."/>
            <person name="Devon K."/>
            <person name="Engels R."/>
            <person name="Hammond M."/>
            <person name="Howarth C."/>
            <person name="Koehrsen M."/>
            <person name="Lawson D."/>
            <person name="Montgomery P."/>
            <person name="Nene V."/>
            <person name="Nusbaum C."/>
            <person name="Puiu D."/>
            <person name="Romero-Severson J."/>
            <person name="Severson D.W."/>
            <person name="Shumway M."/>
            <person name="Sisk P."/>
            <person name="Stolte C."/>
            <person name="Zeng Q."/>
            <person name="Eisenstadt E."/>
            <person name="Fraser-Liggett C."/>
            <person name="Strausberg R."/>
            <person name="Galagan J."/>
            <person name="Birren B."/>
            <person name="Collins F.H."/>
        </authorList>
    </citation>
    <scope>NUCLEOTIDE SEQUENCE [LARGE SCALE GENOMIC DNA]</scope>
    <source>
        <strain evidence="9">JHB</strain>
    </source>
</reference>
<sequence length="452" mass="51529">MEIWLFKSSSSGSYSEALLDRLIAAEPFAGHPKILLDEFSAAGRYFGRPALVIAFFGANEILDPLSGIPKGFDVQLVNLVINRMNAELQIHYETCDPNVKEEMVVVVPRGTPLNVFELLRAPYSTLAWNVVIFTTILGLMVAQIIWKHSAVNLFLLILCELGESTLDRKKPAEKLLILGFIMLVYLLLFAYEAKLVSFLADWPYNPDINSIDDLQQSRILLLANYVTESVLNDPRLRGITQKTNVSLIEELFAIPPDTGFLSQHEIANIILQKQLNVDRRTGRTRFIMLEERLGSNLAFFYFGLRNPLKSRFAQLQQRVYESGLNQHWIRTFAAQQSFRAVVDEPPKMIRFEQLQQLAMVFVALWMCLIEFQISIHSGVFSCVFWDVSPQTFFDDTLDVILKSPQMDHVVKYVANGTNYADAQLLPWDVSMVIVQLYRQFTSSRMADDGIKV</sequence>
<comment type="subcellular location">
    <subcellularLocation>
        <location evidence="1">Cell membrane</location>
        <topology evidence="1">Multi-pass membrane protein</topology>
    </subcellularLocation>
</comment>
<keyword evidence="6" id="KW-0675">Receptor</keyword>
<dbReference type="Proteomes" id="UP000002320">
    <property type="component" value="Unassembled WGS sequence"/>
</dbReference>
<keyword evidence="4 8" id="KW-1133">Transmembrane helix</keyword>
<dbReference type="AlphaFoldDB" id="B0WP38"/>
<dbReference type="HOGENOM" id="CLU_605896_0_0_1"/>
<accession>B0WP38</accession>
<dbReference type="EnsemblMetazoa" id="CPIJ008718-RA">
    <property type="protein sequence ID" value="CPIJ008718-PA"/>
    <property type="gene ID" value="CPIJ008718"/>
</dbReference>
<keyword evidence="5 8" id="KW-0472">Membrane</keyword>
<feature type="transmembrane region" description="Helical" evidence="8">
    <location>
        <begin position="175"/>
        <end position="191"/>
    </location>
</feature>
<keyword evidence="2" id="KW-1003">Cell membrane</keyword>
<evidence type="ECO:0000313" key="11">
    <source>
        <dbReference type="Proteomes" id="UP000002320"/>
    </source>
</evidence>
<feature type="transmembrane region" description="Helical" evidence="8">
    <location>
        <begin position="126"/>
        <end position="146"/>
    </location>
</feature>
<evidence type="ECO:0000256" key="2">
    <source>
        <dbReference type="ARBA" id="ARBA00022475"/>
    </source>
</evidence>
<evidence type="ECO:0008006" key="12">
    <source>
        <dbReference type="Google" id="ProtNLM"/>
    </source>
</evidence>
<reference evidence="10" key="2">
    <citation type="submission" date="2021-02" db="UniProtKB">
        <authorList>
            <consortium name="EnsemblMetazoa"/>
        </authorList>
    </citation>
    <scope>IDENTIFICATION</scope>
    <source>
        <strain evidence="10">JHB</strain>
    </source>
</reference>
<evidence type="ECO:0000256" key="3">
    <source>
        <dbReference type="ARBA" id="ARBA00022692"/>
    </source>
</evidence>
<gene>
    <name evidence="10" type="primary">6041175</name>
    <name evidence="9" type="ORF">CpipJ_CPIJ008718</name>
</gene>
<dbReference type="EMBL" id="DS232019">
    <property type="protein sequence ID" value="EDS32077.1"/>
    <property type="molecule type" value="Genomic_DNA"/>
</dbReference>
<dbReference type="OMA" id="GRTRFIM"/>
<dbReference type="PANTHER" id="PTHR42643">
    <property type="entry name" value="IONOTROPIC RECEPTOR 20A-RELATED"/>
    <property type="match status" value="1"/>
</dbReference>
<dbReference type="InterPro" id="IPR052192">
    <property type="entry name" value="Insect_Ionotropic_Sensory_Rcpt"/>
</dbReference>
<dbReference type="VEuPathDB" id="VectorBase:CPIJ008718"/>
<evidence type="ECO:0000256" key="8">
    <source>
        <dbReference type="SAM" id="Phobius"/>
    </source>
</evidence>
<organism>
    <name type="scientific">Culex quinquefasciatus</name>
    <name type="common">Southern house mosquito</name>
    <name type="synonym">Culex pungens</name>
    <dbReference type="NCBI Taxonomy" id="7176"/>
    <lineage>
        <taxon>Eukaryota</taxon>
        <taxon>Metazoa</taxon>
        <taxon>Ecdysozoa</taxon>
        <taxon>Arthropoda</taxon>
        <taxon>Hexapoda</taxon>
        <taxon>Insecta</taxon>
        <taxon>Pterygota</taxon>
        <taxon>Neoptera</taxon>
        <taxon>Endopterygota</taxon>
        <taxon>Diptera</taxon>
        <taxon>Nematocera</taxon>
        <taxon>Culicoidea</taxon>
        <taxon>Culicidae</taxon>
        <taxon>Culicinae</taxon>
        <taxon>Culicini</taxon>
        <taxon>Culex</taxon>
        <taxon>Culex</taxon>
    </lineage>
</organism>
<evidence type="ECO:0000256" key="1">
    <source>
        <dbReference type="ARBA" id="ARBA00004651"/>
    </source>
</evidence>
<name>B0WP38_CULQU</name>
<protein>
    <recommendedName>
        <fullName evidence="12">Ionotropic glutamate receptor C-terminal domain-containing protein</fullName>
    </recommendedName>
</protein>
<evidence type="ECO:0000256" key="4">
    <source>
        <dbReference type="ARBA" id="ARBA00022989"/>
    </source>
</evidence>
<evidence type="ECO:0000313" key="9">
    <source>
        <dbReference type="EMBL" id="EDS32077.1"/>
    </source>
</evidence>
<dbReference type="PANTHER" id="PTHR42643:SF41">
    <property type="entry name" value="IONOTROPIC RECEPTOR 20A-RELATED"/>
    <property type="match status" value="1"/>
</dbReference>
<dbReference type="SUPFAM" id="SSF53850">
    <property type="entry name" value="Periplasmic binding protein-like II"/>
    <property type="match status" value="1"/>
</dbReference>
<evidence type="ECO:0000313" key="10">
    <source>
        <dbReference type="EnsemblMetazoa" id="CPIJ008718-PA"/>
    </source>
</evidence>
<evidence type="ECO:0000256" key="6">
    <source>
        <dbReference type="ARBA" id="ARBA00023170"/>
    </source>
</evidence>